<name>A0A840PV73_URETH</name>
<protein>
    <submittedName>
        <fullName evidence="1">Uncharacterized protein</fullName>
    </submittedName>
</protein>
<evidence type="ECO:0000313" key="1">
    <source>
        <dbReference type="EMBL" id="MBB5149780.1"/>
    </source>
</evidence>
<evidence type="ECO:0000313" key="2">
    <source>
        <dbReference type="Proteomes" id="UP000557217"/>
    </source>
</evidence>
<dbReference type="RefSeq" id="WP_016839166.1">
    <property type="nucleotide sequence ID" value="NZ_AP018335.1"/>
</dbReference>
<keyword evidence="2" id="KW-1185">Reference proteome</keyword>
<accession>A0A840PV73</accession>
<dbReference type="Proteomes" id="UP000557217">
    <property type="component" value="Unassembled WGS sequence"/>
</dbReference>
<gene>
    <name evidence="1" type="ORF">HNR36_002172</name>
</gene>
<reference evidence="1 2" key="1">
    <citation type="submission" date="2020-08" db="EMBL/GenBank/DDBJ databases">
        <title>Genomic Encyclopedia of Type Strains, Phase IV (KMG-IV): sequencing the most valuable type-strain genomes for metagenomic binning, comparative biology and taxonomic classification.</title>
        <authorList>
            <person name="Goeker M."/>
        </authorList>
    </citation>
    <scope>NUCLEOTIDE SEQUENCE [LARGE SCALE GENOMIC DNA]</scope>
    <source>
        <strain evidence="1 2">DSM 10633</strain>
    </source>
</reference>
<comment type="caution">
    <text evidence="1">The sequence shown here is derived from an EMBL/GenBank/DDBJ whole genome shotgun (WGS) entry which is preliminary data.</text>
</comment>
<proteinExistence type="predicted"/>
<organism evidence="1 2">
    <name type="scientific">Ureibacillus thermosphaericus</name>
    <dbReference type="NCBI Taxonomy" id="51173"/>
    <lineage>
        <taxon>Bacteria</taxon>
        <taxon>Bacillati</taxon>
        <taxon>Bacillota</taxon>
        <taxon>Bacilli</taxon>
        <taxon>Bacillales</taxon>
        <taxon>Caryophanaceae</taxon>
        <taxon>Ureibacillus</taxon>
    </lineage>
</organism>
<dbReference type="EMBL" id="JACHGZ010000028">
    <property type="protein sequence ID" value="MBB5149780.1"/>
    <property type="molecule type" value="Genomic_DNA"/>
</dbReference>
<sequence length="44" mass="5042">MMLLYFSIVGVLFYKLFLQPPSPVKEETVIETDQSTYEQSKAAV</sequence>
<dbReference type="AlphaFoldDB" id="A0A840PV73"/>